<feature type="region of interest" description="Disordered" evidence="1">
    <location>
        <begin position="53"/>
        <end position="113"/>
    </location>
</feature>
<dbReference type="AlphaFoldDB" id="A0A5S6QJI8"/>
<dbReference type="WBParaSite" id="TMUE_2000007340.1">
    <property type="protein sequence ID" value="TMUE_2000007340.1"/>
    <property type="gene ID" value="WBGene00287346"/>
</dbReference>
<feature type="compositionally biased region" description="Basic and acidic residues" evidence="1">
    <location>
        <begin position="97"/>
        <end position="113"/>
    </location>
</feature>
<reference evidence="3" key="1">
    <citation type="submission" date="2019-12" db="UniProtKB">
        <authorList>
            <consortium name="WormBaseParasite"/>
        </authorList>
    </citation>
    <scope>IDENTIFICATION</scope>
</reference>
<evidence type="ECO:0000313" key="3">
    <source>
        <dbReference type="WBParaSite" id="TMUE_2000007340.1"/>
    </source>
</evidence>
<evidence type="ECO:0000256" key="1">
    <source>
        <dbReference type="SAM" id="MobiDB-lite"/>
    </source>
</evidence>
<sequence length="113" mass="11925">MADLPRFSYSANSYCILSPLELVLACGPSFSPLHDTVDVNDYLAFLFGNSSSLSEDDEKEETIPPKSSLRAKDEAQSGGAGQIVGGETKLTSQTLADEGRSAGDTESGGKGRY</sequence>
<dbReference type="Proteomes" id="UP000046395">
    <property type="component" value="Unassembled WGS sequence"/>
</dbReference>
<proteinExistence type="predicted"/>
<name>A0A5S6QJI8_TRIMR</name>
<evidence type="ECO:0000313" key="2">
    <source>
        <dbReference type="Proteomes" id="UP000046395"/>
    </source>
</evidence>
<accession>A0A5S6QJI8</accession>
<protein>
    <submittedName>
        <fullName evidence="3">Uncharacterized protein</fullName>
    </submittedName>
</protein>
<organism evidence="2 3">
    <name type="scientific">Trichuris muris</name>
    <name type="common">Mouse whipworm</name>
    <dbReference type="NCBI Taxonomy" id="70415"/>
    <lineage>
        <taxon>Eukaryota</taxon>
        <taxon>Metazoa</taxon>
        <taxon>Ecdysozoa</taxon>
        <taxon>Nematoda</taxon>
        <taxon>Enoplea</taxon>
        <taxon>Dorylaimia</taxon>
        <taxon>Trichinellida</taxon>
        <taxon>Trichuridae</taxon>
        <taxon>Trichuris</taxon>
    </lineage>
</organism>
<keyword evidence="2" id="KW-1185">Reference proteome</keyword>